<evidence type="ECO:0000256" key="7">
    <source>
        <dbReference type="SAM" id="MobiDB-lite"/>
    </source>
</evidence>
<dbReference type="InterPro" id="IPR036576">
    <property type="entry name" value="WRKY_dom_sf"/>
</dbReference>
<dbReference type="FunFam" id="2.20.25.80:FF:000006">
    <property type="entry name" value="WRKY transcription factor"/>
    <property type="match status" value="1"/>
</dbReference>
<accession>A0A5J4ZGP2</accession>
<gene>
    <name evidence="9" type="ORF">F0562_015184</name>
</gene>
<keyword evidence="2" id="KW-0677">Repeat</keyword>
<feature type="domain" description="WRKY" evidence="8">
    <location>
        <begin position="368"/>
        <end position="433"/>
    </location>
</feature>
<dbReference type="GO" id="GO:0005634">
    <property type="term" value="C:nucleus"/>
    <property type="evidence" value="ECO:0007669"/>
    <property type="project" value="UniProtKB-SubCell"/>
</dbReference>
<dbReference type="EMBL" id="CM018050">
    <property type="protein sequence ID" value="KAA8517710.1"/>
    <property type="molecule type" value="Genomic_DNA"/>
</dbReference>
<dbReference type="PANTHER" id="PTHR31221:SF1">
    <property type="entry name" value="WRKY TRANSCRIPTION FACTOR 33-RELATED"/>
    <property type="match status" value="1"/>
</dbReference>
<evidence type="ECO:0000313" key="9">
    <source>
        <dbReference type="EMBL" id="KAA8517710.1"/>
    </source>
</evidence>
<evidence type="ECO:0000256" key="6">
    <source>
        <dbReference type="ARBA" id="ARBA00023242"/>
    </source>
</evidence>
<reference evidence="9 10" key="1">
    <citation type="submission" date="2019-09" db="EMBL/GenBank/DDBJ databases">
        <title>A chromosome-level genome assembly of the Chinese tupelo Nyssa sinensis.</title>
        <authorList>
            <person name="Yang X."/>
            <person name="Kang M."/>
            <person name="Yang Y."/>
            <person name="Xiong H."/>
            <person name="Wang M."/>
            <person name="Zhang Z."/>
            <person name="Wang Z."/>
            <person name="Wu H."/>
            <person name="Ma T."/>
            <person name="Liu J."/>
            <person name="Xi Z."/>
        </authorList>
    </citation>
    <scope>NUCLEOTIDE SEQUENCE [LARGE SCALE GENOMIC DNA]</scope>
    <source>
        <strain evidence="9">J267</strain>
        <tissue evidence="9">Leaf</tissue>
    </source>
</reference>
<dbReference type="FunFam" id="2.20.25.80:FF:000001">
    <property type="entry name" value="WRKY transcription factor 33"/>
    <property type="match status" value="1"/>
</dbReference>
<evidence type="ECO:0000256" key="4">
    <source>
        <dbReference type="ARBA" id="ARBA00023125"/>
    </source>
</evidence>
<feature type="compositionally biased region" description="Basic and acidic residues" evidence="7">
    <location>
        <begin position="335"/>
        <end position="344"/>
    </location>
</feature>
<name>A0A5J4ZGP2_9ASTE</name>
<keyword evidence="3" id="KW-0805">Transcription regulation</keyword>
<feature type="domain" description="WRKY" evidence="8">
    <location>
        <begin position="209"/>
        <end position="267"/>
    </location>
</feature>
<evidence type="ECO:0000259" key="8">
    <source>
        <dbReference type="PROSITE" id="PS50811"/>
    </source>
</evidence>
<evidence type="ECO:0000256" key="1">
    <source>
        <dbReference type="ARBA" id="ARBA00004123"/>
    </source>
</evidence>
<evidence type="ECO:0000256" key="2">
    <source>
        <dbReference type="ARBA" id="ARBA00022737"/>
    </source>
</evidence>
<evidence type="ECO:0000256" key="5">
    <source>
        <dbReference type="ARBA" id="ARBA00023163"/>
    </source>
</evidence>
<protein>
    <recommendedName>
        <fullName evidence="8">WRKY domain-containing protein</fullName>
    </recommendedName>
</protein>
<dbReference type="Pfam" id="PF03106">
    <property type="entry name" value="WRKY"/>
    <property type="match status" value="2"/>
</dbReference>
<feature type="compositionally biased region" description="Polar residues" evidence="7">
    <location>
        <begin position="266"/>
        <end position="285"/>
    </location>
</feature>
<dbReference type="SUPFAM" id="SSF118290">
    <property type="entry name" value="WRKY DNA-binding domain"/>
    <property type="match status" value="2"/>
</dbReference>
<dbReference type="Proteomes" id="UP000325577">
    <property type="component" value="Linkage Group LG7"/>
</dbReference>
<keyword evidence="10" id="KW-1185">Reference proteome</keyword>
<keyword evidence="5" id="KW-0804">Transcription</keyword>
<proteinExistence type="predicted"/>
<dbReference type="PROSITE" id="PS50811">
    <property type="entry name" value="WRKY"/>
    <property type="match status" value="2"/>
</dbReference>
<organism evidence="9 10">
    <name type="scientific">Nyssa sinensis</name>
    <dbReference type="NCBI Taxonomy" id="561372"/>
    <lineage>
        <taxon>Eukaryota</taxon>
        <taxon>Viridiplantae</taxon>
        <taxon>Streptophyta</taxon>
        <taxon>Embryophyta</taxon>
        <taxon>Tracheophyta</taxon>
        <taxon>Spermatophyta</taxon>
        <taxon>Magnoliopsida</taxon>
        <taxon>eudicotyledons</taxon>
        <taxon>Gunneridae</taxon>
        <taxon>Pentapetalae</taxon>
        <taxon>asterids</taxon>
        <taxon>Cornales</taxon>
        <taxon>Nyssaceae</taxon>
        <taxon>Nyssa</taxon>
    </lineage>
</organism>
<dbReference type="OrthoDB" id="5065855at2759"/>
<evidence type="ECO:0000313" key="10">
    <source>
        <dbReference type="Proteomes" id="UP000325577"/>
    </source>
</evidence>
<feature type="region of interest" description="Disordered" evidence="7">
    <location>
        <begin position="428"/>
        <end position="459"/>
    </location>
</feature>
<feature type="region of interest" description="Disordered" evidence="7">
    <location>
        <begin position="308"/>
        <end position="354"/>
    </location>
</feature>
<dbReference type="AlphaFoldDB" id="A0A5J4ZGP2"/>
<dbReference type="GO" id="GO:0043565">
    <property type="term" value="F:sequence-specific DNA binding"/>
    <property type="evidence" value="ECO:0007669"/>
    <property type="project" value="InterPro"/>
</dbReference>
<dbReference type="GO" id="GO:0003700">
    <property type="term" value="F:DNA-binding transcription factor activity"/>
    <property type="evidence" value="ECO:0007669"/>
    <property type="project" value="InterPro"/>
</dbReference>
<evidence type="ECO:0000256" key="3">
    <source>
        <dbReference type="ARBA" id="ARBA00023015"/>
    </source>
</evidence>
<dbReference type="PANTHER" id="PTHR31221">
    <property type="entry name" value="WRKY TRANSCRIPTION FACTOR PROTEIN 1-RELATED"/>
    <property type="match status" value="1"/>
</dbReference>
<dbReference type="InterPro" id="IPR003657">
    <property type="entry name" value="WRKY_dom"/>
</dbReference>
<keyword evidence="4" id="KW-0238">DNA-binding</keyword>
<sequence>MNYSFSDLLGSGNQDMDRTLSWGLSDNVTRRNGIEIPKFKSLPPPLLPMSPPPVSPSSYFAIPPGLSPTDFLESPALLSSNILPTPTTGTFAGLAFKEEERSYSDFSFQPQTIRPATSSSSMFQSSANMISSEESFKRKYQGWNFNKPTEQTEFSSETREVKSELAPVQRFSPEISTTQTNMQGNTALQSNHIHYTQPSQGIREQRKPEDGYNWRKYGQKQVKGSENPRSYYKCTNPNCPTKKIVESTLDGHITEIVYKGSHNHPKPQSTRRSSHSIQPSACASSEISNHSITAHGNVQMESVATPDSASFGEDEFDQGSPMCKSGDGDDDENEPEAKRWRGENENDALSASGSKTVREPRIVVQTTSDIDILEDGYRWRKYGQKVVKGNPNPRSYYKCTYIGCPVRKHVERASHDMRAVITSYEGKHNHDVPAARGSGSYAVNRPSSSNGSNNAPMAIRPTTITNNLNQANYPNSLHSTRLPTTNSHEPFTLEMLQSPGSFGFSGFGNLSGSYMNQTQLADNVFSKAKEEPKDDSFFESFLGWDSGSK</sequence>
<dbReference type="Gene3D" id="2.20.25.80">
    <property type="entry name" value="WRKY domain"/>
    <property type="match status" value="2"/>
</dbReference>
<feature type="compositionally biased region" description="Polar residues" evidence="7">
    <location>
        <begin position="445"/>
        <end position="455"/>
    </location>
</feature>
<keyword evidence="6" id="KW-0539">Nucleus</keyword>
<dbReference type="SMART" id="SM00774">
    <property type="entry name" value="WRKY"/>
    <property type="match status" value="2"/>
</dbReference>
<dbReference type="InterPro" id="IPR044810">
    <property type="entry name" value="WRKY_plant"/>
</dbReference>
<comment type="subcellular location">
    <subcellularLocation>
        <location evidence="1">Nucleus</location>
    </subcellularLocation>
</comment>
<feature type="region of interest" description="Disordered" evidence="7">
    <location>
        <begin position="259"/>
        <end position="285"/>
    </location>
</feature>